<reference evidence="9" key="1">
    <citation type="submission" date="2018-09" db="EMBL/GenBank/DDBJ databases">
        <authorList>
            <person name="Livingstone P.G."/>
            <person name="Whitworth D.E."/>
        </authorList>
    </citation>
    <scope>NUCLEOTIDE SEQUENCE [LARGE SCALE GENOMIC DNA]</scope>
    <source>
        <strain evidence="9">CA051B</strain>
    </source>
</reference>
<dbReference type="PIRSF" id="PIRSF000429">
    <property type="entry name" value="Ac-CoA_Ac_transf"/>
    <property type="match status" value="1"/>
</dbReference>
<feature type="active site" description="Proton acceptor" evidence="4">
    <location>
        <position position="367"/>
    </location>
</feature>
<evidence type="ECO:0000256" key="4">
    <source>
        <dbReference type="PIRSR" id="PIRSR000429-1"/>
    </source>
</evidence>
<dbReference type="Pfam" id="PF02803">
    <property type="entry name" value="Thiolase_C"/>
    <property type="match status" value="1"/>
</dbReference>
<gene>
    <name evidence="8" type="ORF">D7V93_23755</name>
</gene>
<feature type="active site" description="Acyl-thioester intermediate" evidence="4">
    <location>
        <position position="92"/>
    </location>
</feature>
<dbReference type="NCBIfam" id="NF006090">
    <property type="entry name" value="PRK08242.1"/>
    <property type="match status" value="1"/>
</dbReference>
<evidence type="ECO:0000313" key="9">
    <source>
        <dbReference type="Proteomes" id="UP000272888"/>
    </source>
</evidence>
<dbReference type="NCBIfam" id="TIGR01930">
    <property type="entry name" value="AcCoA-C-Actrans"/>
    <property type="match status" value="1"/>
</dbReference>
<evidence type="ECO:0000256" key="5">
    <source>
        <dbReference type="RuleBase" id="RU003557"/>
    </source>
</evidence>
<comment type="caution">
    <text evidence="8">The sequence shown here is derived from an EMBL/GenBank/DDBJ whole genome shotgun (WGS) entry which is preliminary data.</text>
</comment>
<keyword evidence="9" id="KW-1185">Reference proteome</keyword>
<dbReference type="InterPro" id="IPR002155">
    <property type="entry name" value="Thiolase"/>
</dbReference>
<dbReference type="SUPFAM" id="SSF53901">
    <property type="entry name" value="Thiolase-like"/>
    <property type="match status" value="2"/>
</dbReference>
<dbReference type="AlphaFoldDB" id="A0A3A8PN82"/>
<dbReference type="CDD" id="cd00751">
    <property type="entry name" value="thiolase"/>
    <property type="match status" value="1"/>
</dbReference>
<dbReference type="Pfam" id="PF00108">
    <property type="entry name" value="Thiolase_N"/>
    <property type="match status" value="1"/>
</dbReference>
<dbReference type="RefSeq" id="WP_120645583.1">
    <property type="nucleotide sequence ID" value="NZ_RAWB01000268.1"/>
</dbReference>
<dbReference type="InterPro" id="IPR020617">
    <property type="entry name" value="Thiolase_C"/>
</dbReference>
<dbReference type="PROSITE" id="PS00098">
    <property type="entry name" value="THIOLASE_1"/>
    <property type="match status" value="1"/>
</dbReference>
<dbReference type="InterPro" id="IPR020615">
    <property type="entry name" value="Thiolase_acyl_enz_int_AS"/>
</dbReference>
<protein>
    <submittedName>
        <fullName evidence="8">Acetyl-CoA C-acetyltransferase</fullName>
        <ecNumber evidence="8">2.3.1.9</ecNumber>
    </submittedName>
</protein>
<dbReference type="InterPro" id="IPR020610">
    <property type="entry name" value="Thiolase_AS"/>
</dbReference>
<dbReference type="Proteomes" id="UP000272888">
    <property type="component" value="Unassembled WGS sequence"/>
</dbReference>
<comment type="similarity">
    <text evidence="1 5">Belongs to the thiolase-like superfamily. Thiolase family.</text>
</comment>
<dbReference type="InterPro" id="IPR020616">
    <property type="entry name" value="Thiolase_N"/>
</dbReference>
<dbReference type="InterPro" id="IPR020613">
    <property type="entry name" value="Thiolase_CS"/>
</dbReference>
<name>A0A3A8PN82_9BACT</name>
<evidence type="ECO:0000259" key="7">
    <source>
        <dbReference type="Pfam" id="PF02803"/>
    </source>
</evidence>
<dbReference type="InterPro" id="IPR016039">
    <property type="entry name" value="Thiolase-like"/>
</dbReference>
<dbReference type="EC" id="2.3.1.9" evidence="8"/>
<keyword evidence="2 5" id="KW-0808">Transferase</keyword>
<feature type="domain" description="Thiolase C-terminal" evidence="7">
    <location>
        <begin position="288"/>
        <end position="410"/>
    </location>
</feature>
<dbReference type="PROSITE" id="PS00099">
    <property type="entry name" value="THIOLASE_3"/>
    <property type="match status" value="1"/>
</dbReference>
<accession>A0A3A8PN82</accession>
<feature type="active site" description="Proton acceptor" evidence="4">
    <location>
        <position position="397"/>
    </location>
</feature>
<sequence length="411" mass="42694">MTASYIIDAVRTPRGRGKMGKGALTGLHPQELLAQVLNELKRRGGWDAREVGDVIAGCVSQVNEQGANIARNAVLAAGWPQEVSAVSLNRFCGSGLQAVNFGAMGVASGAMDFVVAGGVESMSHLSLGADGGGQDGGNVRLRERVFQVPQGISADLIATLEGITREDVDALALRSQQNAARAMEQHRFTKSLFAVKDPATGAVLLERDEFPRPDTTAEGLAALKPAFVAMGETVAGPNGETLDGIALAAYPRAQRIQHIHTAGNSSGIVDGAAVVSLASERYVKEKGLKPRARIRAMATLGTEPLLMLTAPAPVSEKALRLAGMKAGDIDLWEINEAFAGVVVQTTRALGIDPERVNVNGGSIALGHPLGATGAMLLGTALDELERTGKATALITMCIGGGQGIATIIERV</sequence>
<evidence type="ECO:0000256" key="1">
    <source>
        <dbReference type="ARBA" id="ARBA00010982"/>
    </source>
</evidence>
<dbReference type="PANTHER" id="PTHR43365:SF1">
    <property type="entry name" value="ACETYL-COA C-ACYLTRANSFERASE"/>
    <property type="match status" value="1"/>
</dbReference>
<evidence type="ECO:0000256" key="2">
    <source>
        <dbReference type="ARBA" id="ARBA00022679"/>
    </source>
</evidence>
<feature type="domain" description="Thiolase N-terminal" evidence="6">
    <location>
        <begin position="5"/>
        <end position="246"/>
    </location>
</feature>
<evidence type="ECO:0000313" key="8">
    <source>
        <dbReference type="EMBL" id="RKH55125.1"/>
    </source>
</evidence>
<evidence type="ECO:0000256" key="3">
    <source>
        <dbReference type="ARBA" id="ARBA00023315"/>
    </source>
</evidence>
<evidence type="ECO:0000259" key="6">
    <source>
        <dbReference type="Pfam" id="PF00108"/>
    </source>
</evidence>
<dbReference type="Gene3D" id="3.40.47.10">
    <property type="match status" value="2"/>
</dbReference>
<dbReference type="PROSITE" id="PS00737">
    <property type="entry name" value="THIOLASE_2"/>
    <property type="match status" value="1"/>
</dbReference>
<dbReference type="PANTHER" id="PTHR43365">
    <property type="entry name" value="BLR7806 PROTEIN"/>
    <property type="match status" value="1"/>
</dbReference>
<keyword evidence="3 5" id="KW-0012">Acyltransferase</keyword>
<dbReference type="EMBL" id="RAWB01000268">
    <property type="protein sequence ID" value="RKH55125.1"/>
    <property type="molecule type" value="Genomic_DNA"/>
</dbReference>
<organism evidence="8 9">
    <name type="scientific">Corallococcus llansteffanensis</name>
    <dbReference type="NCBI Taxonomy" id="2316731"/>
    <lineage>
        <taxon>Bacteria</taxon>
        <taxon>Pseudomonadati</taxon>
        <taxon>Myxococcota</taxon>
        <taxon>Myxococcia</taxon>
        <taxon>Myxococcales</taxon>
        <taxon>Cystobacterineae</taxon>
        <taxon>Myxococcaceae</taxon>
        <taxon>Corallococcus</taxon>
    </lineage>
</organism>
<proteinExistence type="inferred from homology"/>
<dbReference type="GO" id="GO:0003985">
    <property type="term" value="F:acetyl-CoA C-acetyltransferase activity"/>
    <property type="evidence" value="ECO:0007669"/>
    <property type="project" value="UniProtKB-EC"/>
</dbReference>